<evidence type="ECO:0000256" key="10">
    <source>
        <dbReference type="ARBA" id="ARBA00022833"/>
    </source>
</evidence>
<dbReference type="PANTHER" id="PTHR46279">
    <property type="entry name" value="RING/U-BOX SUPERFAMILY PROTEIN"/>
    <property type="match status" value="1"/>
</dbReference>
<evidence type="ECO:0000256" key="8">
    <source>
        <dbReference type="ARBA" id="ARBA00022771"/>
    </source>
</evidence>
<evidence type="ECO:0000256" key="2">
    <source>
        <dbReference type="ARBA" id="ARBA00004167"/>
    </source>
</evidence>
<accession>A0A0B2NXZ7</accession>
<evidence type="ECO:0000256" key="11">
    <source>
        <dbReference type="ARBA" id="ARBA00022989"/>
    </source>
</evidence>
<reference evidence="15" key="1">
    <citation type="submission" date="2014-07" db="EMBL/GenBank/DDBJ databases">
        <title>Identification of a novel salt tolerance gene in wild soybean by whole-genome sequencing.</title>
        <authorList>
            <person name="Lam H.-M."/>
            <person name="Qi X."/>
            <person name="Li M.-W."/>
            <person name="Liu X."/>
            <person name="Xie M."/>
            <person name="Ni M."/>
            <person name="Xu X."/>
        </authorList>
    </citation>
    <scope>NUCLEOTIDE SEQUENCE [LARGE SCALE GENOMIC DNA]</scope>
    <source>
        <tissue evidence="15">Root</tissue>
    </source>
</reference>
<comment type="catalytic activity">
    <reaction evidence="1">
        <text>S-ubiquitinyl-[E2 ubiquitin-conjugating enzyme]-L-cysteine + [acceptor protein]-L-lysine = [E2 ubiquitin-conjugating enzyme]-L-cysteine + N(6)-ubiquitinyl-[acceptor protein]-L-lysine.</text>
        <dbReference type="EC" id="2.3.2.27"/>
    </reaction>
</comment>
<comment type="pathway">
    <text evidence="3">Protein modification; protein ubiquitination.</text>
</comment>
<dbReference type="PANTHER" id="PTHR46279:SF30">
    <property type="entry name" value="RING-TYPE E3 UBIQUITIN TRANSFERASE"/>
    <property type="match status" value="1"/>
</dbReference>
<evidence type="ECO:0000256" key="6">
    <source>
        <dbReference type="ARBA" id="ARBA00022692"/>
    </source>
</evidence>
<dbReference type="AlphaFoldDB" id="A0A0B2NXZ7"/>
<dbReference type="Proteomes" id="UP000053555">
    <property type="component" value="Unassembled WGS sequence"/>
</dbReference>
<feature type="signal peptide" evidence="14">
    <location>
        <begin position="1"/>
        <end position="30"/>
    </location>
</feature>
<keyword evidence="9" id="KW-0833">Ubl conjugation pathway</keyword>
<sequence length="181" mass="20621">MTKPSVLPLQGDSILIKLLLILLLIKSGSGHNEYGESSCGSGKPAIRFPSNSSREWKMNVTIQGFVYIDGAKTSKLSFFNCSSVEHQHLRNLEQWYYADSQDMISCPIYVFDPGDNVLRLDLTCHTKMFDIIAHVSAYEMHKNQLNLRWFKANCSECKAIGKKCKWKNNRGDIDCFDCKDK</sequence>
<evidence type="ECO:0000313" key="15">
    <source>
        <dbReference type="EMBL" id="KHN02026.1"/>
    </source>
</evidence>
<keyword evidence="14" id="KW-0732">Signal</keyword>
<dbReference type="GO" id="GO:0061630">
    <property type="term" value="F:ubiquitin protein ligase activity"/>
    <property type="evidence" value="ECO:0007669"/>
    <property type="project" value="UniProtKB-EC"/>
</dbReference>
<keyword evidence="10" id="KW-0862">Zinc</keyword>
<evidence type="ECO:0000256" key="1">
    <source>
        <dbReference type="ARBA" id="ARBA00000900"/>
    </source>
</evidence>
<protein>
    <recommendedName>
        <fullName evidence="4">RING-type E3 ubiquitin transferase</fullName>
        <ecNumber evidence="4">2.3.2.27</ecNumber>
    </recommendedName>
</protein>
<evidence type="ECO:0000256" key="3">
    <source>
        <dbReference type="ARBA" id="ARBA00004906"/>
    </source>
</evidence>
<dbReference type="GO" id="GO:0008270">
    <property type="term" value="F:zinc ion binding"/>
    <property type="evidence" value="ECO:0007669"/>
    <property type="project" value="UniProtKB-KW"/>
</dbReference>
<evidence type="ECO:0000256" key="14">
    <source>
        <dbReference type="SAM" id="SignalP"/>
    </source>
</evidence>
<comment type="subcellular location">
    <subcellularLocation>
        <location evidence="2">Membrane</location>
        <topology evidence="2">Single-pass membrane protein</topology>
    </subcellularLocation>
</comment>
<evidence type="ECO:0000256" key="12">
    <source>
        <dbReference type="ARBA" id="ARBA00023136"/>
    </source>
</evidence>
<organism evidence="15">
    <name type="scientific">Glycine soja</name>
    <name type="common">Wild soybean</name>
    <dbReference type="NCBI Taxonomy" id="3848"/>
    <lineage>
        <taxon>Eukaryota</taxon>
        <taxon>Viridiplantae</taxon>
        <taxon>Streptophyta</taxon>
        <taxon>Embryophyta</taxon>
        <taxon>Tracheophyta</taxon>
        <taxon>Spermatophyta</taxon>
        <taxon>Magnoliopsida</taxon>
        <taxon>eudicotyledons</taxon>
        <taxon>Gunneridae</taxon>
        <taxon>Pentapetalae</taxon>
        <taxon>rosids</taxon>
        <taxon>fabids</taxon>
        <taxon>Fabales</taxon>
        <taxon>Fabaceae</taxon>
        <taxon>Papilionoideae</taxon>
        <taxon>50 kb inversion clade</taxon>
        <taxon>NPAAA clade</taxon>
        <taxon>indigoferoid/millettioid clade</taxon>
        <taxon>Phaseoleae</taxon>
        <taxon>Glycine</taxon>
        <taxon>Glycine subgen. Soja</taxon>
    </lineage>
</organism>
<dbReference type="InterPro" id="IPR046948">
    <property type="entry name" value="ATL20-22-like"/>
</dbReference>
<keyword evidence="12" id="KW-0472">Membrane</keyword>
<comment type="similarity">
    <text evidence="13">Belongs to the RING-type zinc finger family. ATL subfamily.</text>
</comment>
<keyword evidence="5" id="KW-0808">Transferase</keyword>
<evidence type="ECO:0000256" key="7">
    <source>
        <dbReference type="ARBA" id="ARBA00022723"/>
    </source>
</evidence>
<evidence type="ECO:0000256" key="9">
    <source>
        <dbReference type="ARBA" id="ARBA00022786"/>
    </source>
</evidence>
<dbReference type="EC" id="2.3.2.27" evidence="4"/>
<proteinExistence type="inferred from homology"/>
<feature type="chain" id="PRO_5002072982" description="RING-type E3 ubiquitin transferase" evidence="14">
    <location>
        <begin position="31"/>
        <end position="181"/>
    </location>
</feature>
<keyword evidence="8" id="KW-0863">Zinc-finger</keyword>
<evidence type="ECO:0000256" key="13">
    <source>
        <dbReference type="ARBA" id="ARBA00024209"/>
    </source>
</evidence>
<evidence type="ECO:0000256" key="5">
    <source>
        <dbReference type="ARBA" id="ARBA00022679"/>
    </source>
</evidence>
<name>A0A0B2NXZ7_GLYSO</name>
<dbReference type="EMBL" id="KN670555">
    <property type="protein sequence ID" value="KHN02026.1"/>
    <property type="molecule type" value="Genomic_DNA"/>
</dbReference>
<keyword evidence="7" id="KW-0479">Metal-binding</keyword>
<keyword evidence="6" id="KW-0812">Transmembrane</keyword>
<evidence type="ECO:0000256" key="4">
    <source>
        <dbReference type="ARBA" id="ARBA00012483"/>
    </source>
</evidence>
<dbReference type="GO" id="GO:0016020">
    <property type="term" value="C:membrane"/>
    <property type="evidence" value="ECO:0007669"/>
    <property type="project" value="UniProtKB-SubCell"/>
</dbReference>
<gene>
    <name evidence="15" type="ORF">glysoja_036705</name>
</gene>
<keyword evidence="11" id="KW-1133">Transmembrane helix</keyword>